<protein>
    <submittedName>
        <fullName evidence="1">Uncharacterized protein</fullName>
    </submittedName>
</protein>
<dbReference type="EMBL" id="JAGKHQ010000001">
    <property type="protein sequence ID" value="KAG7526011.1"/>
    <property type="molecule type" value="Genomic_DNA"/>
</dbReference>
<organism evidence="1 2">
    <name type="scientific">Solea senegalensis</name>
    <name type="common">Senegalese sole</name>
    <dbReference type="NCBI Taxonomy" id="28829"/>
    <lineage>
        <taxon>Eukaryota</taxon>
        <taxon>Metazoa</taxon>
        <taxon>Chordata</taxon>
        <taxon>Craniata</taxon>
        <taxon>Vertebrata</taxon>
        <taxon>Euteleostomi</taxon>
        <taxon>Actinopterygii</taxon>
        <taxon>Neopterygii</taxon>
        <taxon>Teleostei</taxon>
        <taxon>Neoteleostei</taxon>
        <taxon>Acanthomorphata</taxon>
        <taxon>Carangaria</taxon>
        <taxon>Pleuronectiformes</taxon>
        <taxon>Pleuronectoidei</taxon>
        <taxon>Soleidae</taxon>
        <taxon>Solea</taxon>
    </lineage>
</organism>
<dbReference type="AlphaFoldDB" id="A0AAV6TAH1"/>
<evidence type="ECO:0000313" key="1">
    <source>
        <dbReference type="EMBL" id="KAG7526011.1"/>
    </source>
</evidence>
<comment type="caution">
    <text evidence="1">The sequence shown here is derived from an EMBL/GenBank/DDBJ whole genome shotgun (WGS) entry which is preliminary data.</text>
</comment>
<sequence length="108" mass="13121">MEAWCVALRVAKRKFWHISAKSEQRCSQQCATRPEEFHRSLYNRPVWTLVSCPHCVDVHSEERVSTRCVRYRWKENCRCNHLHLEYYTWDLFLTSLTDFKVIKVLFIL</sequence>
<proteinExistence type="predicted"/>
<keyword evidence="2" id="KW-1185">Reference proteome</keyword>
<accession>A0AAV6TAH1</accession>
<gene>
    <name evidence="1" type="ORF">JOB18_035457</name>
</gene>
<name>A0AAV6TAH1_SOLSE</name>
<evidence type="ECO:0000313" key="2">
    <source>
        <dbReference type="Proteomes" id="UP000693946"/>
    </source>
</evidence>
<dbReference type="Proteomes" id="UP000693946">
    <property type="component" value="Linkage Group LG1"/>
</dbReference>
<reference evidence="1 2" key="1">
    <citation type="journal article" date="2021" name="Sci. Rep.">
        <title>Chromosome anchoring in Senegalese sole (Solea senegalensis) reveals sex-associated markers and genome rearrangements in flatfish.</title>
        <authorList>
            <person name="Guerrero-Cozar I."/>
            <person name="Gomez-Garrido J."/>
            <person name="Berbel C."/>
            <person name="Martinez-Blanch J.F."/>
            <person name="Alioto T."/>
            <person name="Claros M.G."/>
            <person name="Gagnaire P.A."/>
            <person name="Manchado M."/>
        </authorList>
    </citation>
    <scope>NUCLEOTIDE SEQUENCE [LARGE SCALE GENOMIC DNA]</scope>
    <source>
        <strain evidence="1">Sse05_10M</strain>
    </source>
</reference>